<dbReference type="GO" id="GO:0098542">
    <property type="term" value="P:defense response to other organism"/>
    <property type="evidence" value="ECO:0007669"/>
    <property type="project" value="TreeGrafter"/>
</dbReference>
<dbReference type="Pfam" id="PF23598">
    <property type="entry name" value="LRR_14"/>
    <property type="match status" value="1"/>
</dbReference>
<dbReference type="PANTHER" id="PTHR23155:SF1052">
    <property type="entry name" value="DISEASE RESISTANCE PROTEIN RPM1"/>
    <property type="match status" value="1"/>
</dbReference>
<reference evidence="8" key="1">
    <citation type="submission" date="2023-07" db="EMBL/GenBank/DDBJ databases">
        <title>draft genome sequence of fig (Ficus carica).</title>
        <authorList>
            <person name="Takahashi T."/>
            <person name="Nishimura K."/>
        </authorList>
    </citation>
    <scope>NUCLEOTIDE SEQUENCE</scope>
</reference>
<dbReference type="InterPro" id="IPR027417">
    <property type="entry name" value="P-loop_NTPase"/>
</dbReference>
<evidence type="ECO:0000259" key="5">
    <source>
        <dbReference type="Pfam" id="PF18052"/>
    </source>
</evidence>
<dbReference type="Gene3D" id="1.10.8.430">
    <property type="entry name" value="Helical domain of apoptotic protease-activating factors"/>
    <property type="match status" value="1"/>
</dbReference>
<dbReference type="Gene3D" id="3.80.10.10">
    <property type="entry name" value="Ribonuclease Inhibitor"/>
    <property type="match status" value="1"/>
</dbReference>
<dbReference type="SUPFAM" id="SSF52058">
    <property type="entry name" value="L domain-like"/>
    <property type="match status" value="1"/>
</dbReference>
<feature type="domain" description="Disease resistance protein winged helix" evidence="6">
    <location>
        <begin position="429"/>
        <end position="498"/>
    </location>
</feature>
<dbReference type="FunFam" id="1.10.10.10:FF:000322">
    <property type="entry name" value="Probable disease resistance protein At1g63360"/>
    <property type="match status" value="1"/>
</dbReference>
<dbReference type="InterPro" id="IPR042197">
    <property type="entry name" value="Apaf_helical"/>
</dbReference>
<dbReference type="InterPro" id="IPR038005">
    <property type="entry name" value="RX-like_CC"/>
</dbReference>
<evidence type="ECO:0000256" key="1">
    <source>
        <dbReference type="ARBA" id="ARBA00022737"/>
    </source>
</evidence>
<keyword evidence="2" id="KW-0547">Nucleotide-binding</keyword>
<evidence type="ECO:0008006" key="10">
    <source>
        <dbReference type="Google" id="ProtNLM"/>
    </source>
</evidence>
<dbReference type="PANTHER" id="PTHR23155">
    <property type="entry name" value="DISEASE RESISTANCE PROTEIN RP"/>
    <property type="match status" value="1"/>
</dbReference>
<dbReference type="InterPro" id="IPR041118">
    <property type="entry name" value="Rx_N"/>
</dbReference>
<name>A0AA88DSX3_FICCA</name>
<dbReference type="InterPro" id="IPR055414">
    <property type="entry name" value="LRR_R13L4/SHOC2-like"/>
</dbReference>
<keyword evidence="3" id="KW-0611">Plant defense</keyword>
<dbReference type="GO" id="GO:0043531">
    <property type="term" value="F:ADP binding"/>
    <property type="evidence" value="ECO:0007669"/>
    <property type="project" value="InterPro"/>
</dbReference>
<dbReference type="PRINTS" id="PR00364">
    <property type="entry name" value="DISEASERSIST"/>
</dbReference>
<evidence type="ECO:0000256" key="3">
    <source>
        <dbReference type="ARBA" id="ARBA00022821"/>
    </source>
</evidence>
<dbReference type="InterPro" id="IPR044974">
    <property type="entry name" value="Disease_R_plants"/>
</dbReference>
<feature type="domain" description="NB-ARC" evidence="4">
    <location>
        <begin position="176"/>
        <end position="347"/>
    </location>
</feature>
<evidence type="ECO:0000259" key="4">
    <source>
        <dbReference type="Pfam" id="PF00931"/>
    </source>
</evidence>
<dbReference type="SUPFAM" id="SSF52540">
    <property type="entry name" value="P-loop containing nucleoside triphosphate hydrolases"/>
    <property type="match status" value="1"/>
</dbReference>
<dbReference type="Pfam" id="PF18052">
    <property type="entry name" value="Rx_N"/>
    <property type="match status" value="1"/>
</dbReference>
<keyword evidence="1" id="KW-0677">Repeat</keyword>
<evidence type="ECO:0000313" key="9">
    <source>
        <dbReference type="Proteomes" id="UP001187192"/>
    </source>
</evidence>
<dbReference type="InterPro" id="IPR002182">
    <property type="entry name" value="NB-ARC"/>
</dbReference>
<evidence type="ECO:0000256" key="2">
    <source>
        <dbReference type="ARBA" id="ARBA00022741"/>
    </source>
</evidence>
<dbReference type="Pfam" id="PF00931">
    <property type="entry name" value="NB-ARC"/>
    <property type="match status" value="1"/>
</dbReference>
<proteinExistence type="predicted"/>
<dbReference type="Gene3D" id="1.10.10.10">
    <property type="entry name" value="Winged helix-like DNA-binding domain superfamily/Winged helix DNA-binding domain"/>
    <property type="match status" value="1"/>
</dbReference>
<evidence type="ECO:0000259" key="7">
    <source>
        <dbReference type="Pfam" id="PF23598"/>
    </source>
</evidence>
<evidence type="ECO:0000313" key="8">
    <source>
        <dbReference type="EMBL" id="GMN60863.1"/>
    </source>
</evidence>
<dbReference type="Pfam" id="PF23559">
    <property type="entry name" value="WHD_DRP"/>
    <property type="match status" value="1"/>
</dbReference>
<dbReference type="InterPro" id="IPR036388">
    <property type="entry name" value="WH-like_DNA-bd_sf"/>
</dbReference>
<feature type="domain" description="Disease resistance N-terminal" evidence="5">
    <location>
        <begin position="5"/>
        <end position="99"/>
    </location>
</feature>
<gene>
    <name evidence="8" type="ORF">TIFTF001_029948</name>
</gene>
<dbReference type="FunFam" id="3.40.50.300:FF:001091">
    <property type="entry name" value="Probable disease resistance protein At1g61300"/>
    <property type="match status" value="1"/>
</dbReference>
<dbReference type="Proteomes" id="UP001187192">
    <property type="component" value="Unassembled WGS sequence"/>
</dbReference>
<dbReference type="AlphaFoldDB" id="A0AA88DSX3"/>
<protein>
    <recommendedName>
        <fullName evidence="10">Disease resistance protein RPM1-like</fullName>
    </recommendedName>
</protein>
<sequence length="926" mass="105863">MAETFLSRVIEKLVVLLGEEVNLLKGVQKEVRSLRRELEILQPFLRDAEAKSEKGEVSDATKVWLKHLREEADRIEDIVDVYVYQVEQHRRSGGFIAFLHKAGRSIKALKPRFSIASEIQNIKKSLGETMERGKNLGLRPFEQGTTSLATNVIAPVDPRLGSLFMEKDEFVSIESASKELVERLVKGPSTRSVISLVGEGGIGKTTLIKNVYDDEVVKGHFDCCAWITMSQTYDTEMILKTMKSLICPTVKQPAGDINTVQELIKILRQYLQTKRYVVIFDDVWETDYWDVIKHALPSSDKGNRIIITTRSKTVAESLKETPSDLVQELKPWSQELAWELFCKKAFRFKPEGRCPQELEQLSRAIVSKCQGLPLVIAAVAGSLSTKEEVDYEWQKVLANLTNSSILKILAFSYHDLPYHLKSCYLYFGIFPDDYKITERKLYRLWIAEGFIKSGRDKTQEQVAEEYLTELIHRNLVSVELQCGFLKLCWVHDLMREIILTVADELCFCQTLNGSQSRFEEKSRRISIYHTTEYVFKSVRDSRIRSMFLFNMSGLTKSFVASLFENFKLLKLLDFERAPLDSLPEEVGNLFHLKYLSLRRTNVKIVPKSIGKLRNLETLNLSCTLVQVLPGEISELRKLRHLIAFQIHEGIKHYGLETYLGVRIHEGIGKLEELQTFTCLETYPKDVGFVEELERLRKLEALRISGLTTKMGKALGTSIEKMNHLKKLHLISITEDEILDLQSISSPPPCLQYLSLFCQLPEFPSWIPKTQNLRGLNLCFSRLMVEPLKCLKGLPNLAYLSMYQAYAGEELRFEEGGFEKLRHLRLLKLEGLKVLIIDKGALPLLEEFDFGPCPLMKEMPTGVQHLPNLKSLGIYDMPREFVAGLQPDGGADYCKIQHVPSVRFPYKHNGQSKSYKLGSSDLLQILK</sequence>
<dbReference type="InterPro" id="IPR032675">
    <property type="entry name" value="LRR_dom_sf"/>
</dbReference>
<keyword evidence="9" id="KW-1185">Reference proteome</keyword>
<dbReference type="EMBL" id="BTGU01000103">
    <property type="protein sequence ID" value="GMN60863.1"/>
    <property type="molecule type" value="Genomic_DNA"/>
</dbReference>
<dbReference type="Gene3D" id="1.20.5.4130">
    <property type="match status" value="1"/>
</dbReference>
<organism evidence="8 9">
    <name type="scientific">Ficus carica</name>
    <name type="common">Common fig</name>
    <dbReference type="NCBI Taxonomy" id="3494"/>
    <lineage>
        <taxon>Eukaryota</taxon>
        <taxon>Viridiplantae</taxon>
        <taxon>Streptophyta</taxon>
        <taxon>Embryophyta</taxon>
        <taxon>Tracheophyta</taxon>
        <taxon>Spermatophyta</taxon>
        <taxon>Magnoliopsida</taxon>
        <taxon>eudicotyledons</taxon>
        <taxon>Gunneridae</taxon>
        <taxon>Pentapetalae</taxon>
        <taxon>rosids</taxon>
        <taxon>fabids</taxon>
        <taxon>Rosales</taxon>
        <taxon>Moraceae</taxon>
        <taxon>Ficeae</taxon>
        <taxon>Ficus</taxon>
    </lineage>
</organism>
<dbReference type="InterPro" id="IPR058922">
    <property type="entry name" value="WHD_DRP"/>
</dbReference>
<accession>A0AA88DSX3</accession>
<dbReference type="CDD" id="cd14798">
    <property type="entry name" value="RX-CC_like"/>
    <property type="match status" value="1"/>
</dbReference>
<feature type="domain" description="Disease resistance R13L4/SHOC-2-like LRR" evidence="7">
    <location>
        <begin position="543"/>
        <end position="871"/>
    </location>
</feature>
<dbReference type="Gene3D" id="3.40.50.300">
    <property type="entry name" value="P-loop containing nucleotide triphosphate hydrolases"/>
    <property type="match status" value="1"/>
</dbReference>
<evidence type="ECO:0000259" key="6">
    <source>
        <dbReference type="Pfam" id="PF23559"/>
    </source>
</evidence>
<comment type="caution">
    <text evidence="8">The sequence shown here is derived from an EMBL/GenBank/DDBJ whole genome shotgun (WGS) entry which is preliminary data.</text>
</comment>